<dbReference type="PROSITE" id="PS00216">
    <property type="entry name" value="SUGAR_TRANSPORT_1"/>
    <property type="match status" value="1"/>
</dbReference>
<keyword evidence="2 5" id="KW-0812">Transmembrane</keyword>
<dbReference type="PANTHER" id="PTHR24064">
    <property type="entry name" value="SOLUTE CARRIER FAMILY 22 MEMBER"/>
    <property type="match status" value="1"/>
</dbReference>
<evidence type="ECO:0000256" key="5">
    <source>
        <dbReference type="SAM" id="Phobius"/>
    </source>
</evidence>
<comment type="subcellular location">
    <subcellularLocation>
        <location evidence="1">Membrane</location>
        <topology evidence="1">Multi-pass membrane protein</topology>
    </subcellularLocation>
</comment>
<feature type="domain" description="Major facilitator superfamily (MFS) profile" evidence="6">
    <location>
        <begin position="88"/>
        <end position="521"/>
    </location>
</feature>
<dbReference type="AlphaFoldDB" id="A0AAV2RR81"/>
<dbReference type="EMBL" id="CAXKWB010028542">
    <property type="protein sequence ID" value="CAL4133749.1"/>
    <property type="molecule type" value="Genomic_DNA"/>
</dbReference>
<evidence type="ECO:0000256" key="2">
    <source>
        <dbReference type="ARBA" id="ARBA00022692"/>
    </source>
</evidence>
<keyword evidence="4 5" id="KW-0472">Membrane</keyword>
<feature type="transmembrane region" description="Helical" evidence="5">
    <location>
        <begin position="381"/>
        <end position="402"/>
    </location>
</feature>
<dbReference type="InterPro" id="IPR036259">
    <property type="entry name" value="MFS_trans_sf"/>
</dbReference>
<dbReference type="Pfam" id="PF00083">
    <property type="entry name" value="Sugar_tr"/>
    <property type="match status" value="1"/>
</dbReference>
<evidence type="ECO:0000259" key="6">
    <source>
        <dbReference type="PROSITE" id="PS50850"/>
    </source>
</evidence>
<evidence type="ECO:0000256" key="3">
    <source>
        <dbReference type="ARBA" id="ARBA00022989"/>
    </source>
</evidence>
<feature type="transmembrane region" description="Helical" evidence="5">
    <location>
        <begin position="468"/>
        <end position="487"/>
    </location>
</feature>
<comment type="caution">
    <text evidence="7">The sequence shown here is derived from an EMBL/GenBank/DDBJ whole genome shotgun (WGS) entry which is preliminary data.</text>
</comment>
<feature type="non-terminal residue" evidence="7">
    <location>
        <position position="558"/>
    </location>
</feature>
<dbReference type="PROSITE" id="PS50850">
    <property type="entry name" value="MFS"/>
    <property type="match status" value="1"/>
</dbReference>
<gene>
    <name evidence="7" type="ORF">MNOR_LOCUS27315</name>
</gene>
<evidence type="ECO:0000313" key="7">
    <source>
        <dbReference type="EMBL" id="CAL4133749.1"/>
    </source>
</evidence>
<dbReference type="InterPro" id="IPR005829">
    <property type="entry name" value="Sugar_transporter_CS"/>
</dbReference>
<name>A0AAV2RR81_MEGNR</name>
<dbReference type="Proteomes" id="UP001497623">
    <property type="component" value="Unassembled WGS sequence"/>
</dbReference>
<dbReference type="GO" id="GO:0022857">
    <property type="term" value="F:transmembrane transporter activity"/>
    <property type="evidence" value="ECO:0007669"/>
    <property type="project" value="InterPro"/>
</dbReference>
<dbReference type="CDD" id="cd17317">
    <property type="entry name" value="MFS_SLC22"/>
    <property type="match status" value="1"/>
</dbReference>
<evidence type="ECO:0000256" key="1">
    <source>
        <dbReference type="ARBA" id="ARBA00004141"/>
    </source>
</evidence>
<feature type="transmembrane region" description="Helical" evidence="5">
    <location>
        <begin position="493"/>
        <end position="516"/>
    </location>
</feature>
<dbReference type="SUPFAM" id="SSF103473">
    <property type="entry name" value="MFS general substrate transporter"/>
    <property type="match status" value="1"/>
</dbReference>
<dbReference type="InterPro" id="IPR005828">
    <property type="entry name" value="MFS_sugar_transport-like"/>
</dbReference>
<feature type="transmembrane region" description="Helical" evidence="5">
    <location>
        <begin position="224"/>
        <end position="246"/>
    </location>
</feature>
<feature type="transmembrane region" description="Helical" evidence="5">
    <location>
        <begin position="167"/>
        <end position="193"/>
    </location>
</feature>
<protein>
    <recommendedName>
        <fullName evidence="6">Major facilitator superfamily (MFS) profile domain-containing protein</fullName>
    </recommendedName>
</protein>
<feature type="transmembrane region" description="Helical" evidence="5">
    <location>
        <begin position="135"/>
        <end position="155"/>
    </location>
</feature>
<feature type="transmembrane region" description="Helical" evidence="5">
    <location>
        <begin position="199"/>
        <end position="217"/>
    </location>
</feature>
<sequence>MLEVDTILEHIGKFGRFQRITFALGCFCALLCGMPVVQDSFVMFNNPHRCAVPVCDPDSDADYDAEYLNYTVPADDEYTWSQCEKFFVVEPENASCIPEDFDEDKTVKCHKWVYDTSLFQSSTVSDFDLVCDRAYLSPLASTCYMAGMLVGSIVLGDISDRFGRKVALIISVLLIGVSGILSAVSPNIIMFLITRVFTGMGGVALFATVFILAVEFVGAEYRTFCGILIEIPFALGEATVGVLAMGIRDWRWLQAAITAPFFLCITYWWFMPESVRWLISKGRNAEAVKIIEKAAKVNKATLPKELLQIPDDKFEEDIAVISSKADLLNPQEKQRSKTVLDLLRTPNMRKRSINLFFCWAVCTLCYYGLSQNAGNLGGDIFLSFILTMLIEIPSYIFCWLVLDSLVRKNSFSFLTFLAFEIKFLFEIKFQVEWLMLTLSLVGKFGMSAAFAIIYVYSAEIFPTDYRSVGIGACSMFARVGGMLAGPIASLSEFYQSLPLLIFGLLSIISGLLVVFLPETVGCELPLNLEESEEFGKDQGVLYFTCWGQKNEVKESETQ</sequence>
<reference evidence="7 8" key="1">
    <citation type="submission" date="2024-05" db="EMBL/GenBank/DDBJ databases">
        <authorList>
            <person name="Wallberg A."/>
        </authorList>
    </citation>
    <scope>NUCLEOTIDE SEQUENCE [LARGE SCALE GENOMIC DNA]</scope>
</reference>
<organism evidence="7 8">
    <name type="scientific">Meganyctiphanes norvegica</name>
    <name type="common">Northern krill</name>
    <name type="synonym">Thysanopoda norvegica</name>
    <dbReference type="NCBI Taxonomy" id="48144"/>
    <lineage>
        <taxon>Eukaryota</taxon>
        <taxon>Metazoa</taxon>
        <taxon>Ecdysozoa</taxon>
        <taxon>Arthropoda</taxon>
        <taxon>Crustacea</taxon>
        <taxon>Multicrustacea</taxon>
        <taxon>Malacostraca</taxon>
        <taxon>Eumalacostraca</taxon>
        <taxon>Eucarida</taxon>
        <taxon>Euphausiacea</taxon>
        <taxon>Euphausiidae</taxon>
        <taxon>Meganyctiphanes</taxon>
    </lineage>
</organism>
<dbReference type="Gene3D" id="1.20.1250.20">
    <property type="entry name" value="MFS general substrate transporter like domains"/>
    <property type="match status" value="1"/>
</dbReference>
<feature type="transmembrane region" description="Helical" evidence="5">
    <location>
        <begin position="252"/>
        <end position="270"/>
    </location>
</feature>
<evidence type="ECO:0000256" key="4">
    <source>
        <dbReference type="ARBA" id="ARBA00023136"/>
    </source>
</evidence>
<proteinExistence type="predicted"/>
<dbReference type="InterPro" id="IPR020846">
    <property type="entry name" value="MFS_dom"/>
</dbReference>
<feature type="transmembrane region" description="Helical" evidence="5">
    <location>
        <begin position="20"/>
        <end position="37"/>
    </location>
</feature>
<keyword evidence="3 5" id="KW-1133">Transmembrane helix</keyword>
<evidence type="ECO:0000313" key="8">
    <source>
        <dbReference type="Proteomes" id="UP001497623"/>
    </source>
</evidence>
<accession>A0AAV2RR81</accession>
<feature type="transmembrane region" description="Helical" evidence="5">
    <location>
        <begin position="433"/>
        <end position="456"/>
    </location>
</feature>
<keyword evidence="8" id="KW-1185">Reference proteome</keyword>
<dbReference type="GO" id="GO:0016020">
    <property type="term" value="C:membrane"/>
    <property type="evidence" value="ECO:0007669"/>
    <property type="project" value="UniProtKB-SubCell"/>
</dbReference>
<feature type="transmembrane region" description="Helical" evidence="5">
    <location>
        <begin position="352"/>
        <end position="369"/>
    </location>
</feature>